<sequence>MSEVSLTGITKHYGEFLALPEMNLTIEKGQFVTLLGPSGCGKTTTLRIIAGLETPTRGELVLGGRTMFSDVSHENVPPEKRGLGFIFQSYALWPNMKVERNITLALRQAKMPAAEIEARLEAALEKVQLKGLEDRFPSELSGGQQQRVAVGRLIAARNEILLMDEPLSNLDAVLRTEMRAELKRLSRELGATTVYVTHDQVEALTMSDLIVVMNEGRIQQAGTPYEIYHHPANLFVAEFIGDPKVNLFDAELVVSTTGARIKGAGVDFHLTQPVQHSGGAVKVAVRPEHLCIHTDPKEGAIEAKIDVVQPTGSQTIVSLDMPSQRVTALVAQFRESWPQEQVWIDFDPADAMIFDAKSGVNIVENGQTATQVAAE</sequence>
<dbReference type="EC" id="3.6.3.19" evidence="9"/>
<gene>
    <name evidence="9" type="primary">malK_5</name>
    <name evidence="9" type="ORF">TRP8649_03355</name>
</gene>
<evidence type="ECO:0000256" key="6">
    <source>
        <dbReference type="ARBA" id="ARBA00022967"/>
    </source>
</evidence>
<protein>
    <submittedName>
        <fullName evidence="9">Maltose/maltodextrin import ATP-binding protein MalK</fullName>
        <ecNumber evidence="9">3.6.3.19</ecNumber>
    </submittedName>
</protein>
<dbReference type="SMART" id="SM00382">
    <property type="entry name" value="AAA"/>
    <property type="match status" value="1"/>
</dbReference>
<dbReference type="PROSITE" id="PS50893">
    <property type="entry name" value="ABC_TRANSPORTER_2"/>
    <property type="match status" value="1"/>
</dbReference>
<dbReference type="PANTHER" id="PTHR43875">
    <property type="entry name" value="MALTODEXTRIN IMPORT ATP-BINDING PROTEIN MSMX"/>
    <property type="match status" value="1"/>
</dbReference>
<dbReference type="GO" id="GO:0140359">
    <property type="term" value="F:ABC-type transporter activity"/>
    <property type="evidence" value="ECO:0007669"/>
    <property type="project" value="UniProtKB-ARBA"/>
</dbReference>
<evidence type="ECO:0000256" key="5">
    <source>
        <dbReference type="ARBA" id="ARBA00022840"/>
    </source>
</evidence>
<evidence type="ECO:0000259" key="8">
    <source>
        <dbReference type="PROSITE" id="PS50893"/>
    </source>
</evidence>
<dbReference type="InterPro" id="IPR013611">
    <property type="entry name" value="Transp-assoc_OB_typ2"/>
</dbReference>
<dbReference type="InterPro" id="IPR012340">
    <property type="entry name" value="NA-bd_OB-fold"/>
</dbReference>
<dbReference type="Gene3D" id="3.40.50.300">
    <property type="entry name" value="P-loop containing nucleotide triphosphate hydrolases"/>
    <property type="match status" value="1"/>
</dbReference>
<keyword evidence="4" id="KW-0547">Nucleotide-binding</keyword>
<evidence type="ECO:0000256" key="2">
    <source>
        <dbReference type="ARBA" id="ARBA00022448"/>
    </source>
</evidence>
<dbReference type="RefSeq" id="WP_099247087.1">
    <property type="nucleotide sequence ID" value="NZ_FXXP01000002.1"/>
</dbReference>
<dbReference type="OrthoDB" id="9802264at2"/>
<dbReference type="InterPro" id="IPR003593">
    <property type="entry name" value="AAA+_ATPase"/>
</dbReference>
<keyword evidence="2" id="KW-0813">Transport</keyword>
<dbReference type="PROSITE" id="PS00211">
    <property type="entry name" value="ABC_TRANSPORTER_1"/>
    <property type="match status" value="1"/>
</dbReference>
<keyword evidence="6" id="KW-1278">Translocase</keyword>
<feature type="domain" description="ABC transporter" evidence="8">
    <location>
        <begin position="4"/>
        <end position="240"/>
    </location>
</feature>
<keyword evidence="5 9" id="KW-0067">ATP-binding</keyword>
<dbReference type="SUPFAM" id="SSF50331">
    <property type="entry name" value="MOP-like"/>
    <property type="match status" value="1"/>
</dbReference>
<accession>A0A238JH02</accession>
<evidence type="ECO:0000256" key="1">
    <source>
        <dbReference type="ARBA" id="ARBA00005417"/>
    </source>
</evidence>
<dbReference type="SUPFAM" id="SSF52540">
    <property type="entry name" value="P-loop containing nucleoside triphosphate hydrolases"/>
    <property type="match status" value="1"/>
</dbReference>
<dbReference type="InterPro" id="IPR003439">
    <property type="entry name" value="ABC_transporter-like_ATP-bd"/>
</dbReference>
<evidence type="ECO:0000313" key="9">
    <source>
        <dbReference type="EMBL" id="SMX29222.1"/>
    </source>
</evidence>
<keyword evidence="9" id="KW-0378">Hydrolase</keyword>
<dbReference type="GO" id="GO:0055052">
    <property type="term" value="C:ATP-binding cassette (ABC) transporter complex, substrate-binding subunit-containing"/>
    <property type="evidence" value="ECO:0007669"/>
    <property type="project" value="TreeGrafter"/>
</dbReference>
<dbReference type="InterPro" id="IPR017871">
    <property type="entry name" value="ABC_transporter-like_CS"/>
</dbReference>
<evidence type="ECO:0000313" key="10">
    <source>
        <dbReference type="Proteomes" id="UP000225972"/>
    </source>
</evidence>
<keyword evidence="3" id="KW-1003">Cell membrane</keyword>
<dbReference type="Proteomes" id="UP000225972">
    <property type="component" value="Unassembled WGS sequence"/>
</dbReference>
<keyword evidence="10" id="KW-1185">Reference proteome</keyword>
<name>A0A238JH02_9RHOB</name>
<organism evidence="9 10">
    <name type="scientific">Pelagimonas phthalicica</name>
    <dbReference type="NCBI Taxonomy" id="1037362"/>
    <lineage>
        <taxon>Bacteria</taxon>
        <taxon>Pseudomonadati</taxon>
        <taxon>Pseudomonadota</taxon>
        <taxon>Alphaproteobacteria</taxon>
        <taxon>Rhodobacterales</taxon>
        <taxon>Roseobacteraceae</taxon>
        <taxon>Pelagimonas</taxon>
    </lineage>
</organism>
<dbReference type="Gene3D" id="2.40.50.140">
    <property type="entry name" value="Nucleic acid-binding proteins"/>
    <property type="match status" value="1"/>
</dbReference>
<dbReference type="InterPro" id="IPR008995">
    <property type="entry name" value="Mo/tungstate-bd_C_term_dom"/>
</dbReference>
<dbReference type="GO" id="GO:0005524">
    <property type="term" value="F:ATP binding"/>
    <property type="evidence" value="ECO:0007669"/>
    <property type="project" value="UniProtKB-KW"/>
</dbReference>
<dbReference type="PANTHER" id="PTHR43875:SF15">
    <property type="entry name" value="TREHALOSE IMPORT ATP-BINDING PROTEIN SUGC"/>
    <property type="match status" value="1"/>
</dbReference>
<dbReference type="GO" id="GO:0016887">
    <property type="term" value="F:ATP hydrolysis activity"/>
    <property type="evidence" value="ECO:0007669"/>
    <property type="project" value="InterPro"/>
</dbReference>
<reference evidence="10" key="1">
    <citation type="submission" date="2017-05" db="EMBL/GenBank/DDBJ databases">
        <authorList>
            <person name="Rodrigo-Torres L."/>
            <person name="Arahal R. D."/>
            <person name="Lucena T."/>
        </authorList>
    </citation>
    <scope>NUCLEOTIDE SEQUENCE [LARGE SCALE GENOMIC DNA]</scope>
    <source>
        <strain evidence="10">CECT 8649</strain>
    </source>
</reference>
<evidence type="ECO:0000256" key="7">
    <source>
        <dbReference type="ARBA" id="ARBA00023136"/>
    </source>
</evidence>
<dbReference type="InterPro" id="IPR047641">
    <property type="entry name" value="ABC_transpr_MalK/UgpC-like"/>
</dbReference>
<dbReference type="FunFam" id="3.40.50.300:FF:000042">
    <property type="entry name" value="Maltose/maltodextrin ABC transporter, ATP-binding protein"/>
    <property type="match status" value="1"/>
</dbReference>
<dbReference type="InterPro" id="IPR027417">
    <property type="entry name" value="P-loop_NTPase"/>
</dbReference>
<evidence type="ECO:0000256" key="4">
    <source>
        <dbReference type="ARBA" id="ARBA00022741"/>
    </source>
</evidence>
<proteinExistence type="inferred from homology"/>
<dbReference type="Pfam" id="PF08402">
    <property type="entry name" value="TOBE_2"/>
    <property type="match status" value="1"/>
</dbReference>
<dbReference type="AlphaFoldDB" id="A0A238JH02"/>
<keyword evidence="7" id="KW-0472">Membrane</keyword>
<comment type="similarity">
    <text evidence="1">Belongs to the ABC transporter superfamily.</text>
</comment>
<evidence type="ECO:0000256" key="3">
    <source>
        <dbReference type="ARBA" id="ARBA00022475"/>
    </source>
</evidence>
<dbReference type="Pfam" id="PF00005">
    <property type="entry name" value="ABC_tran"/>
    <property type="match status" value="1"/>
</dbReference>
<dbReference type="EMBL" id="FXXP01000002">
    <property type="protein sequence ID" value="SMX29222.1"/>
    <property type="molecule type" value="Genomic_DNA"/>
</dbReference>